<evidence type="ECO:0000256" key="1">
    <source>
        <dbReference type="ARBA" id="ARBA00000822"/>
    </source>
</evidence>
<dbReference type="STRING" id="754436.JCM19237_2017"/>
<dbReference type="eggNOG" id="COG3325">
    <property type="taxonomic scope" value="Bacteria"/>
</dbReference>
<dbReference type="SMART" id="SM00636">
    <property type="entry name" value="Glyco_18"/>
    <property type="match status" value="1"/>
</dbReference>
<comment type="similarity">
    <text evidence="2">Belongs to the glycosyl hydrolase 16 family.</text>
</comment>
<dbReference type="eggNOG" id="COG2273">
    <property type="taxonomic scope" value="Bacteria"/>
</dbReference>
<dbReference type="GO" id="GO:0005576">
    <property type="term" value="C:extracellular region"/>
    <property type="evidence" value="ECO:0007669"/>
    <property type="project" value="InterPro"/>
</dbReference>
<name>A0A090QLR0_9GAMM</name>
<dbReference type="GO" id="GO:0008843">
    <property type="term" value="F:endochitinase activity"/>
    <property type="evidence" value="ECO:0007669"/>
    <property type="project" value="UniProtKB-EC"/>
</dbReference>
<feature type="domain" description="GH18" evidence="9">
    <location>
        <begin position="1"/>
        <end position="212"/>
    </location>
</feature>
<dbReference type="InterPro" id="IPR000757">
    <property type="entry name" value="Beta-glucanase-like"/>
</dbReference>
<feature type="domain" description="GH16" evidence="8">
    <location>
        <begin position="309"/>
        <end position="580"/>
    </location>
</feature>
<dbReference type="InterPro" id="IPR036573">
    <property type="entry name" value="CBM_sf_5/12"/>
</dbReference>
<dbReference type="GO" id="GO:0005975">
    <property type="term" value="P:carbohydrate metabolic process"/>
    <property type="evidence" value="ECO:0007669"/>
    <property type="project" value="InterPro"/>
</dbReference>
<evidence type="ECO:0000256" key="5">
    <source>
        <dbReference type="ARBA" id="ARBA00023277"/>
    </source>
</evidence>
<sequence length="604" mass="67196">MASNSVTRTAFVTNVMAFVNQYGLDGVDMDWEYPDPGASADNFALLMDELSQALRAEGKFLTAAVVALGYTGDGVKPEVFDDIDFLNLMAYDKNNGDHASYQFAVESIQYWQAKGLSKEKTVLGTPFYSRPGWKKYKDIVAIDPAQACLNTLSKDANGNVISTNYYNGIPTIAKKTQLALDTAGGIMNWELTQDTNDDFSLLKAMDDTIKGNPIVACDGNEPPVKPDPDKPAPENSWHADVIYVGGEIVVFEDKQYKAKWWTKGEKPGNPHGPWALIPDVSEGPQEWVATVTYTAGMQVVYQQMIYEARYWTLGDTPGKAHVWLEIGPVAPPVKEQVLFDDFSYQSNSDPALTESVWSLRTWGGGPGVPGASWSKDNITFTADPNDAANRVMTLHSTTSGKPENTVQAEIATKDRRFLEGTYAARVKFSDMPLGGAPDGDNVVQTFFSITPLAADNDPDYSEIDFEYLSNGGWGVPEHVMYTTTWETVQVDPWLADNLHTYDRASYAGWHDLVFQVADGEVKYYIDGKLFANHGGHVYPESKMFIAFNQWFINLQAVDSTETRIYEQQVDWVFHQKDTVLSPEDVKAKVEKYRADNVAYKDTVK</sequence>
<accession>A0A090QLR0</accession>
<evidence type="ECO:0000256" key="2">
    <source>
        <dbReference type="ARBA" id="ARBA00006865"/>
    </source>
</evidence>
<dbReference type="Pfam" id="PF02839">
    <property type="entry name" value="CBM_5_12"/>
    <property type="match status" value="2"/>
</dbReference>
<dbReference type="InterPro" id="IPR017853">
    <property type="entry name" value="GH"/>
</dbReference>
<protein>
    <recommendedName>
        <fullName evidence="3">chitinase</fullName>
        <ecNumber evidence="3">3.2.1.14</ecNumber>
    </recommendedName>
</protein>
<proteinExistence type="inferred from homology"/>
<evidence type="ECO:0000259" key="9">
    <source>
        <dbReference type="PROSITE" id="PS51910"/>
    </source>
</evidence>
<dbReference type="Pfam" id="PF00704">
    <property type="entry name" value="Glyco_hydro_18"/>
    <property type="match status" value="1"/>
</dbReference>
<dbReference type="InterPro" id="IPR003610">
    <property type="entry name" value="CBM5/12"/>
</dbReference>
<dbReference type="InterPro" id="IPR013320">
    <property type="entry name" value="ConA-like_dom_sf"/>
</dbReference>
<dbReference type="SMART" id="SM00495">
    <property type="entry name" value="ChtBD3"/>
    <property type="match status" value="2"/>
</dbReference>
<dbReference type="Gene3D" id="3.20.20.80">
    <property type="entry name" value="Glycosidases"/>
    <property type="match status" value="1"/>
</dbReference>
<dbReference type="AlphaFoldDB" id="A0A090QLR0"/>
<reference evidence="10 11" key="1">
    <citation type="journal article" date="2014" name="Genome Announc.">
        <title>Draft Genome Sequences of Two Vibrionaceae Species, Vibrio ponticus C121 and Photobacterium aphoticum C119, Isolated as Coral Reef Microbiota.</title>
        <authorList>
            <person name="Al-saari N."/>
            <person name="Meirelles P.M."/>
            <person name="Mino S."/>
            <person name="Suda W."/>
            <person name="Oshima K."/>
            <person name="Hattori M."/>
            <person name="Ohkuma M."/>
            <person name="Thompson F.L."/>
            <person name="Gomez-Gil B."/>
            <person name="Sawabe T."/>
            <person name="Sawabe T."/>
        </authorList>
    </citation>
    <scope>NUCLEOTIDE SEQUENCE [LARGE SCALE GENOMIC DNA]</scope>
    <source>
        <strain evidence="10 11">JCM 19237</strain>
    </source>
</reference>
<evidence type="ECO:0000259" key="8">
    <source>
        <dbReference type="PROSITE" id="PS51762"/>
    </source>
</evidence>
<evidence type="ECO:0000256" key="7">
    <source>
        <dbReference type="RuleBase" id="RU000489"/>
    </source>
</evidence>
<evidence type="ECO:0000313" key="11">
    <source>
        <dbReference type="Proteomes" id="UP000029227"/>
    </source>
</evidence>
<gene>
    <name evidence="10" type="ORF">JCM19237_2017</name>
</gene>
<dbReference type="GO" id="GO:0030246">
    <property type="term" value="F:carbohydrate binding"/>
    <property type="evidence" value="ECO:0007669"/>
    <property type="project" value="InterPro"/>
</dbReference>
<dbReference type="InterPro" id="IPR001223">
    <property type="entry name" value="Glyco_hydro18_cat"/>
</dbReference>
<evidence type="ECO:0000256" key="4">
    <source>
        <dbReference type="ARBA" id="ARBA00022801"/>
    </source>
</evidence>
<dbReference type="SUPFAM" id="SSF51055">
    <property type="entry name" value="Carbohydrate binding domain"/>
    <property type="match status" value="2"/>
</dbReference>
<evidence type="ECO:0000313" key="10">
    <source>
        <dbReference type="EMBL" id="GAL03866.1"/>
    </source>
</evidence>
<dbReference type="GO" id="GO:0006032">
    <property type="term" value="P:chitin catabolic process"/>
    <property type="evidence" value="ECO:0007669"/>
    <property type="project" value="TreeGrafter"/>
</dbReference>
<dbReference type="Gene3D" id="2.10.10.20">
    <property type="entry name" value="Carbohydrate-binding module superfamily 5/12"/>
    <property type="match status" value="2"/>
</dbReference>
<dbReference type="InterPro" id="IPR011583">
    <property type="entry name" value="Chitinase_II/V-like_cat"/>
</dbReference>
<keyword evidence="4 7" id="KW-0378">Hydrolase</keyword>
<dbReference type="GO" id="GO:0008061">
    <property type="term" value="F:chitin binding"/>
    <property type="evidence" value="ECO:0007669"/>
    <property type="project" value="InterPro"/>
</dbReference>
<keyword evidence="5" id="KW-0119">Carbohydrate metabolism</keyword>
<dbReference type="InterPro" id="IPR050314">
    <property type="entry name" value="Glycosyl_Hydrlase_18"/>
</dbReference>
<comment type="catalytic activity">
    <reaction evidence="1">
        <text>Random endo-hydrolysis of N-acetyl-beta-D-glucosaminide (1-&gt;4)-beta-linkages in chitin and chitodextrins.</text>
        <dbReference type="EC" id="3.2.1.14"/>
    </reaction>
</comment>
<dbReference type="InterPro" id="IPR001579">
    <property type="entry name" value="Glyco_hydro_18_chit_AS"/>
</dbReference>
<dbReference type="PROSITE" id="PS51762">
    <property type="entry name" value="GH16_2"/>
    <property type="match status" value="1"/>
</dbReference>
<organism evidence="10 11">
    <name type="scientific">Photobacterium aphoticum</name>
    <dbReference type="NCBI Taxonomy" id="754436"/>
    <lineage>
        <taxon>Bacteria</taxon>
        <taxon>Pseudomonadati</taxon>
        <taxon>Pseudomonadota</taxon>
        <taxon>Gammaproteobacteria</taxon>
        <taxon>Vibrionales</taxon>
        <taxon>Vibrionaceae</taxon>
        <taxon>Photobacterium</taxon>
    </lineage>
</organism>
<dbReference type="PROSITE" id="PS01095">
    <property type="entry name" value="GH18_1"/>
    <property type="match status" value="1"/>
</dbReference>
<dbReference type="SUPFAM" id="SSF49899">
    <property type="entry name" value="Concanavalin A-like lectins/glucanases"/>
    <property type="match status" value="1"/>
</dbReference>
<dbReference type="SUPFAM" id="SSF51445">
    <property type="entry name" value="(Trans)glycosidases"/>
    <property type="match status" value="1"/>
</dbReference>
<dbReference type="EC" id="3.2.1.14" evidence="3"/>
<dbReference type="eggNOG" id="COG3979">
    <property type="taxonomic scope" value="Bacteria"/>
</dbReference>
<dbReference type="PROSITE" id="PS51910">
    <property type="entry name" value="GH18_2"/>
    <property type="match status" value="1"/>
</dbReference>
<dbReference type="Gene3D" id="2.60.120.200">
    <property type="match status" value="1"/>
</dbReference>
<dbReference type="Proteomes" id="UP000029227">
    <property type="component" value="Unassembled WGS sequence"/>
</dbReference>
<dbReference type="PANTHER" id="PTHR11177">
    <property type="entry name" value="CHITINASE"/>
    <property type="match status" value="1"/>
</dbReference>
<evidence type="ECO:0000256" key="3">
    <source>
        <dbReference type="ARBA" id="ARBA00012729"/>
    </source>
</evidence>
<dbReference type="CDD" id="cd12215">
    <property type="entry name" value="ChiC_BD"/>
    <property type="match status" value="2"/>
</dbReference>
<keyword evidence="6 7" id="KW-0326">Glycosidase</keyword>
<evidence type="ECO:0000256" key="6">
    <source>
        <dbReference type="ARBA" id="ARBA00023295"/>
    </source>
</evidence>
<dbReference type="CDD" id="cd00413">
    <property type="entry name" value="Glyco_hydrolase_16"/>
    <property type="match status" value="1"/>
</dbReference>
<dbReference type="EMBL" id="BBMN01000003">
    <property type="protein sequence ID" value="GAL03866.1"/>
    <property type="molecule type" value="Genomic_DNA"/>
</dbReference>
<dbReference type="PANTHER" id="PTHR11177:SF317">
    <property type="entry name" value="CHITINASE 12-RELATED"/>
    <property type="match status" value="1"/>
</dbReference>
<comment type="caution">
    <text evidence="10">The sequence shown here is derived from an EMBL/GenBank/DDBJ whole genome shotgun (WGS) entry which is preliminary data.</text>
</comment>